<evidence type="ECO:0000313" key="2">
    <source>
        <dbReference type="Proteomes" id="UP000004410"/>
    </source>
</evidence>
<protein>
    <submittedName>
        <fullName evidence="1">Cfr10I/Bse634I restriction endonuclease</fullName>
    </submittedName>
</protein>
<dbReference type="InterPro" id="IPR012415">
    <property type="entry name" value="Restrct_endonuc_II_Cfr10I"/>
</dbReference>
<dbReference type="InterPro" id="IPR011335">
    <property type="entry name" value="Restrct_endonuc-II-like"/>
</dbReference>
<keyword evidence="1" id="KW-0255">Endonuclease</keyword>
<dbReference type="AlphaFoldDB" id="A7B484"/>
<dbReference type="Proteomes" id="UP000004410">
    <property type="component" value="Unassembled WGS sequence"/>
</dbReference>
<dbReference type="Pfam" id="PF07832">
    <property type="entry name" value="Bse634I"/>
    <property type="match status" value="1"/>
</dbReference>
<dbReference type="PaxDb" id="411470-RUMGNA_02368"/>
<sequence>MAHIPKINFTGSALSTTIQTIINTRDQKNNNVTSGIPTTETLADVYGTGLPSSTMEISDFVHSLHQQALQNFNDANVYLASIGSSDISLPSGSAFNNCNGKWTEYAYAAFAWNSLAKINTTNKTTAQNGTHSVYVYIKLPNRNSENNDWTQLLLPNITQALSNYPQTQSAKIVSPANSNYGRRFELISSNPDAVILKYDSSTIRTLWQNTGITNFDPYSDIPNLSTDITCHLDSLFNYFRNTVLPSSNLQCFLSIKNSIRPDRRYQWVHEGDHVKTILQWIQVYSAMGMAPLDTALTYNDLNGKFFAISLSNVSNADTEALNTGLVGSIVSPMLGPVWAVDKLISCTNFSQIDSQMQLMLNF</sequence>
<dbReference type="EMBL" id="AAYG02000018">
    <property type="protein sequence ID" value="EDN77161.1"/>
    <property type="molecule type" value="Genomic_DNA"/>
</dbReference>
<evidence type="ECO:0000313" key="1">
    <source>
        <dbReference type="EMBL" id="EDN77161.1"/>
    </source>
</evidence>
<name>A7B484_MEDG7</name>
<accession>A7B484</accession>
<gene>
    <name evidence="1" type="ORF">RUMGNA_02368</name>
</gene>
<comment type="caution">
    <text evidence="1">The sequence shown here is derived from an EMBL/GenBank/DDBJ whole genome shotgun (WGS) entry which is preliminary data.</text>
</comment>
<keyword evidence="1" id="KW-0540">Nuclease</keyword>
<dbReference type="GeneID" id="57432015"/>
<dbReference type="RefSeq" id="WP_004843302.1">
    <property type="nucleotide sequence ID" value="NZ_AAYG02000018.1"/>
</dbReference>
<dbReference type="eggNOG" id="COG0803">
    <property type="taxonomic scope" value="Bacteria"/>
</dbReference>
<reference evidence="1 2" key="1">
    <citation type="submission" date="2007-04" db="EMBL/GenBank/DDBJ databases">
        <authorList>
            <person name="Fulton L."/>
            <person name="Clifton S."/>
            <person name="Fulton B."/>
            <person name="Xu J."/>
            <person name="Minx P."/>
            <person name="Pepin K.H."/>
            <person name="Johnson M."/>
            <person name="Thiruvilangam P."/>
            <person name="Bhonagiri V."/>
            <person name="Nash W.E."/>
            <person name="Mardis E.R."/>
            <person name="Wilson R.K."/>
        </authorList>
    </citation>
    <scope>NUCLEOTIDE SEQUENCE [LARGE SCALE GENOMIC DNA]</scope>
    <source>
        <strain evidence="1 2">ATCC 29149</strain>
    </source>
</reference>
<dbReference type="SUPFAM" id="SSF52980">
    <property type="entry name" value="Restriction endonuclease-like"/>
    <property type="match status" value="1"/>
</dbReference>
<organism evidence="1 2">
    <name type="scientific">Mediterraneibacter gnavus (strain ATCC 29149 / DSM 114966 / JCM 6515 / VPI C7-9)</name>
    <name type="common">Ruminococcus gnavus</name>
    <dbReference type="NCBI Taxonomy" id="411470"/>
    <lineage>
        <taxon>Bacteria</taxon>
        <taxon>Bacillati</taxon>
        <taxon>Bacillota</taxon>
        <taxon>Clostridia</taxon>
        <taxon>Lachnospirales</taxon>
        <taxon>Lachnospiraceae</taxon>
        <taxon>Mediterraneibacter</taxon>
    </lineage>
</organism>
<dbReference type="GO" id="GO:0004519">
    <property type="term" value="F:endonuclease activity"/>
    <property type="evidence" value="ECO:0007669"/>
    <property type="project" value="UniProtKB-KW"/>
</dbReference>
<keyword evidence="1" id="KW-0378">Hydrolase</keyword>
<proteinExistence type="predicted"/>
<reference evidence="1 2" key="2">
    <citation type="submission" date="2007-06" db="EMBL/GenBank/DDBJ databases">
        <title>Draft genome sequence of Ruminococcus gnavus (ATCC 29149).</title>
        <authorList>
            <person name="Sudarsanam P."/>
            <person name="Ley R."/>
            <person name="Guruge J."/>
            <person name="Turnbaugh P.J."/>
            <person name="Mahowald M."/>
            <person name="Liep D."/>
            <person name="Gordon J."/>
        </authorList>
    </citation>
    <scope>NUCLEOTIDE SEQUENCE [LARGE SCALE GENOMIC DNA]</scope>
    <source>
        <strain evidence="1 2">ATCC 29149</strain>
    </source>
</reference>
<dbReference type="Gene3D" id="3.40.91.10">
    <property type="match status" value="1"/>
</dbReference>